<evidence type="ECO:0000313" key="9">
    <source>
        <dbReference type="EMBL" id="KAL2643118.1"/>
    </source>
</evidence>
<dbReference type="InterPro" id="IPR001623">
    <property type="entry name" value="DnaJ_domain"/>
</dbReference>
<dbReference type="PROSITE" id="PS50076">
    <property type="entry name" value="DNAJ_2"/>
    <property type="match status" value="1"/>
</dbReference>
<dbReference type="EMBL" id="JBHFFA010000002">
    <property type="protein sequence ID" value="KAL2643118.1"/>
    <property type="molecule type" value="Genomic_DNA"/>
</dbReference>
<evidence type="ECO:0000313" key="10">
    <source>
        <dbReference type="Proteomes" id="UP001605036"/>
    </source>
</evidence>
<feature type="domain" description="J" evidence="7">
    <location>
        <begin position="8"/>
        <end position="121"/>
    </location>
</feature>
<evidence type="ECO:0000259" key="7">
    <source>
        <dbReference type="PROSITE" id="PS50076"/>
    </source>
</evidence>
<comment type="similarity">
    <text evidence="3">Belongs to the DPH4 family.</text>
</comment>
<dbReference type="PANTHER" id="PTHR21454:SF47">
    <property type="entry name" value="DNAJ HEAT SHOCK N-TERMINAL DOMAIN-CONTAINING PROTEIN"/>
    <property type="match status" value="1"/>
</dbReference>
<dbReference type="PROSITE" id="PS51074">
    <property type="entry name" value="DPH_MB"/>
    <property type="match status" value="1"/>
</dbReference>
<evidence type="ECO:0000256" key="1">
    <source>
        <dbReference type="ARBA" id="ARBA00004123"/>
    </source>
</evidence>
<dbReference type="InterPro" id="IPR036869">
    <property type="entry name" value="J_dom_sf"/>
</dbReference>
<dbReference type="Proteomes" id="UP001605036">
    <property type="component" value="Unassembled WGS sequence"/>
</dbReference>
<reference evidence="9 10" key="1">
    <citation type="submission" date="2024-09" db="EMBL/GenBank/DDBJ databases">
        <title>Chromosome-scale assembly of Riccia fluitans.</title>
        <authorList>
            <person name="Paukszto L."/>
            <person name="Sawicki J."/>
            <person name="Karawczyk K."/>
            <person name="Piernik-Szablinska J."/>
            <person name="Szczecinska M."/>
            <person name="Mazdziarz M."/>
        </authorList>
    </citation>
    <scope>NUCLEOTIDE SEQUENCE [LARGE SCALE GENOMIC DNA]</scope>
    <source>
        <strain evidence="9">Rf_01</strain>
        <tissue evidence="9">Aerial parts of the thallus</tissue>
    </source>
</reference>
<keyword evidence="5" id="KW-0408">Iron</keyword>
<evidence type="ECO:0000256" key="2">
    <source>
        <dbReference type="ARBA" id="ARBA00004496"/>
    </source>
</evidence>
<keyword evidence="6" id="KW-0539">Nucleus</keyword>
<comment type="caution">
    <text evidence="9">The sequence shown here is derived from an EMBL/GenBank/DDBJ whole genome shotgun (WGS) entry which is preliminary data.</text>
</comment>
<dbReference type="GO" id="GO:0005737">
    <property type="term" value="C:cytoplasm"/>
    <property type="evidence" value="ECO:0007669"/>
    <property type="project" value="UniProtKB-SubCell"/>
</dbReference>
<gene>
    <name evidence="9" type="ORF">R1flu_010705</name>
</gene>
<sequence>MVDSRSLSHYQVLGAEPGADHSEIRRKYLAAALSLHPDRQSAASLNQEGREDDILSVSHILTNGTSSVDYHHRVKELSVEYPRKLVSSKYSSAEHEQFLRVQEAWETLRDPESRASYDKYLSAQRLIHQCKESSRVIGEEVYIEEMDITEGNEYSYACRCGDCFLISVEDLAEAGLAEGPNSGGRSESERILKHPTLPSLKGRQRSSLILPCQSCSLHVRLLFDSETG</sequence>
<evidence type="ECO:0000256" key="5">
    <source>
        <dbReference type="ARBA" id="ARBA00023004"/>
    </source>
</evidence>
<dbReference type="PRINTS" id="PR00625">
    <property type="entry name" value="JDOMAIN"/>
</dbReference>
<dbReference type="InterPro" id="IPR007872">
    <property type="entry name" value="DPH_MB_dom"/>
</dbReference>
<evidence type="ECO:0000256" key="4">
    <source>
        <dbReference type="ARBA" id="ARBA00022723"/>
    </source>
</evidence>
<dbReference type="Pfam" id="PF00226">
    <property type="entry name" value="DnaJ"/>
    <property type="match status" value="1"/>
</dbReference>
<accession>A0ABD1Z5W3</accession>
<protein>
    <recommendedName>
        <fullName evidence="11">DPH4 homolog</fullName>
    </recommendedName>
</protein>
<organism evidence="9 10">
    <name type="scientific">Riccia fluitans</name>
    <dbReference type="NCBI Taxonomy" id="41844"/>
    <lineage>
        <taxon>Eukaryota</taxon>
        <taxon>Viridiplantae</taxon>
        <taxon>Streptophyta</taxon>
        <taxon>Embryophyta</taxon>
        <taxon>Marchantiophyta</taxon>
        <taxon>Marchantiopsida</taxon>
        <taxon>Marchantiidae</taxon>
        <taxon>Marchantiales</taxon>
        <taxon>Ricciaceae</taxon>
        <taxon>Riccia</taxon>
    </lineage>
</organism>
<dbReference type="InterPro" id="IPR036671">
    <property type="entry name" value="DPH_MB_sf"/>
</dbReference>
<dbReference type="Gene3D" id="1.10.287.110">
    <property type="entry name" value="DnaJ domain"/>
    <property type="match status" value="1"/>
</dbReference>
<comment type="subcellular location">
    <subcellularLocation>
        <location evidence="2">Cytoplasm</location>
    </subcellularLocation>
    <subcellularLocation>
        <location evidence="1">Nucleus</location>
    </subcellularLocation>
</comment>
<dbReference type="SUPFAM" id="SSF46565">
    <property type="entry name" value="Chaperone J-domain"/>
    <property type="match status" value="1"/>
</dbReference>
<proteinExistence type="inferred from homology"/>
<dbReference type="AlphaFoldDB" id="A0ABD1Z5W3"/>
<evidence type="ECO:0000259" key="8">
    <source>
        <dbReference type="PROSITE" id="PS51074"/>
    </source>
</evidence>
<dbReference type="GO" id="GO:0046872">
    <property type="term" value="F:metal ion binding"/>
    <property type="evidence" value="ECO:0007669"/>
    <property type="project" value="UniProtKB-KW"/>
</dbReference>
<dbReference type="GO" id="GO:0005634">
    <property type="term" value="C:nucleus"/>
    <property type="evidence" value="ECO:0007669"/>
    <property type="project" value="UniProtKB-SubCell"/>
</dbReference>
<dbReference type="SUPFAM" id="SSF144217">
    <property type="entry name" value="CSL zinc finger"/>
    <property type="match status" value="1"/>
</dbReference>
<dbReference type="Gene3D" id="3.10.660.10">
    <property type="entry name" value="DPH Zinc finger"/>
    <property type="match status" value="1"/>
</dbReference>
<evidence type="ECO:0008006" key="11">
    <source>
        <dbReference type="Google" id="ProtNLM"/>
    </source>
</evidence>
<evidence type="ECO:0000256" key="6">
    <source>
        <dbReference type="ARBA" id="ARBA00023242"/>
    </source>
</evidence>
<dbReference type="Pfam" id="PF05207">
    <property type="entry name" value="Zn_ribbon_CSL"/>
    <property type="match status" value="1"/>
</dbReference>
<dbReference type="InterPro" id="IPR044248">
    <property type="entry name" value="DPH3/4-like"/>
</dbReference>
<evidence type="ECO:0000256" key="3">
    <source>
        <dbReference type="ARBA" id="ARBA00006169"/>
    </source>
</evidence>
<keyword evidence="10" id="KW-1185">Reference proteome</keyword>
<dbReference type="PANTHER" id="PTHR21454">
    <property type="entry name" value="DPH3 HOMOLOG-RELATED"/>
    <property type="match status" value="1"/>
</dbReference>
<feature type="domain" description="DPH-type MB" evidence="8">
    <location>
        <begin position="137"/>
        <end position="224"/>
    </location>
</feature>
<name>A0ABD1Z5W3_9MARC</name>
<dbReference type="SMART" id="SM00271">
    <property type="entry name" value="DnaJ"/>
    <property type="match status" value="1"/>
</dbReference>
<keyword evidence="4" id="KW-0479">Metal-binding</keyword>
<dbReference type="CDD" id="cd06257">
    <property type="entry name" value="DnaJ"/>
    <property type="match status" value="1"/>
</dbReference>